<name>A0AAQ3XCJ8_PASNO</name>
<proteinExistence type="predicted"/>
<gene>
    <name evidence="2" type="ORF">U9M48_039849</name>
</gene>
<dbReference type="EMBL" id="CP144753">
    <property type="protein sequence ID" value="WVZ93898.1"/>
    <property type="molecule type" value="Genomic_DNA"/>
</dbReference>
<reference evidence="2 3" key="1">
    <citation type="submission" date="2024-02" db="EMBL/GenBank/DDBJ databases">
        <title>High-quality chromosome-scale genome assembly of Pensacola bahiagrass (Paspalum notatum Flugge var. saurae).</title>
        <authorList>
            <person name="Vega J.M."/>
            <person name="Podio M."/>
            <person name="Orjuela J."/>
            <person name="Siena L.A."/>
            <person name="Pessino S.C."/>
            <person name="Combes M.C."/>
            <person name="Mariac C."/>
            <person name="Albertini E."/>
            <person name="Pupilli F."/>
            <person name="Ortiz J.P.A."/>
            <person name="Leblanc O."/>
        </authorList>
    </citation>
    <scope>NUCLEOTIDE SEQUENCE [LARGE SCALE GENOMIC DNA]</scope>
    <source>
        <strain evidence="2">R1</strain>
        <tissue evidence="2">Leaf</tissue>
    </source>
</reference>
<dbReference type="PANTHER" id="PTHR33157">
    <property type="entry name" value="AUTONOMOUS TRANSPOSABLE ELEMENT EN-1 MOSAIC PROTEIN-RELATED"/>
    <property type="match status" value="1"/>
</dbReference>
<dbReference type="GO" id="GO:0032196">
    <property type="term" value="P:transposition"/>
    <property type="evidence" value="ECO:0007669"/>
    <property type="project" value="InterPro"/>
</dbReference>
<dbReference type="AlphaFoldDB" id="A0AAQ3XCJ8"/>
<evidence type="ECO:0000256" key="1">
    <source>
        <dbReference type="SAM" id="MobiDB-lite"/>
    </source>
</evidence>
<feature type="region of interest" description="Disordered" evidence="1">
    <location>
        <begin position="1"/>
        <end position="37"/>
    </location>
</feature>
<feature type="compositionally biased region" description="Basic and acidic residues" evidence="1">
    <location>
        <begin position="1"/>
        <end position="13"/>
    </location>
</feature>
<accession>A0AAQ3XCJ8</accession>
<evidence type="ECO:0000313" key="3">
    <source>
        <dbReference type="Proteomes" id="UP001341281"/>
    </source>
</evidence>
<dbReference type="PANTHER" id="PTHR33157:SF14">
    <property type="entry name" value="AUTONOMOUS TRANSPOSABLE ELEMENT EN-1 MOSAIC PROTEIN"/>
    <property type="match status" value="1"/>
</dbReference>
<dbReference type="InterPro" id="IPR039266">
    <property type="entry name" value="EN-1/SPM"/>
</dbReference>
<protein>
    <submittedName>
        <fullName evidence="2">Uncharacterized protein</fullName>
    </submittedName>
</protein>
<dbReference type="Proteomes" id="UP001341281">
    <property type="component" value="Chromosome 09"/>
</dbReference>
<sequence>MKVDAEEEARADAELAASHAANPMMDGVETSGSSSGGTIRFRKTVSIQPRCNPTDRSVIVAVGDRSWREVGWSGVGHRTPVNSALGAFCRFYYPGMVTLPNGDRVAAHKWSHWGLKEHVEGQAQDVGGGTCVGAVWKGFWERYRLEGEGDYEKEKRAKRVFQKAATKVVRDSFSNARIQAIVNFHKRVKNINIKKTPDVKKMHLEAAELVQGEVDWIMKDPDAWRWICEYWAGGDFQGASDRNRGNRTSKPGMQRRLNLASVQALWKSLFGGHQGPDPENPEVLCDEQVTERLAKYKEQVIQRHG</sequence>
<keyword evidence="3" id="KW-1185">Reference proteome</keyword>
<organism evidence="2 3">
    <name type="scientific">Paspalum notatum var. saurae</name>
    <dbReference type="NCBI Taxonomy" id="547442"/>
    <lineage>
        <taxon>Eukaryota</taxon>
        <taxon>Viridiplantae</taxon>
        <taxon>Streptophyta</taxon>
        <taxon>Embryophyta</taxon>
        <taxon>Tracheophyta</taxon>
        <taxon>Spermatophyta</taxon>
        <taxon>Magnoliopsida</taxon>
        <taxon>Liliopsida</taxon>
        <taxon>Poales</taxon>
        <taxon>Poaceae</taxon>
        <taxon>PACMAD clade</taxon>
        <taxon>Panicoideae</taxon>
        <taxon>Andropogonodae</taxon>
        <taxon>Paspaleae</taxon>
        <taxon>Paspalinae</taxon>
        <taxon>Paspalum</taxon>
    </lineage>
</organism>
<evidence type="ECO:0000313" key="2">
    <source>
        <dbReference type="EMBL" id="WVZ93898.1"/>
    </source>
</evidence>